<evidence type="ECO:0000313" key="2">
    <source>
        <dbReference type="Proteomes" id="UP000179448"/>
    </source>
</evidence>
<dbReference type="PROSITE" id="PS51257">
    <property type="entry name" value="PROKAR_LIPOPROTEIN"/>
    <property type="match status" value="1"/>
</dbReference>
<evidence type="ECO:0000313" key="1">
    <source>
        <dbReference type="EMBL" id="OGI83992.1"/>
    </source>
</evidence>
<dbReference type="AlphaFoldDB" id="A0A1F6WQ04"/>
<accession>A0A1F6WQ04</accession>
<name>A0A1F6WQ04_9BACT</name>
<protein>
    <submittedName>
        <fullName evidence="1">Uncharacterized protein</fullName>
    </submittedName>
</protein>
<dbReference type="Proteomes" id="UP000179448">
    <property type="component" value="Unassembled WGS sequence"/>
</dbReference>
<reference evidence="1 2" key="1">
    <citation type="journal article" date="2016" name="Nat. Commun.">
        <title>Thousands of microbial genomes shed light on interconnected biogeochemical processes in an aquifer system.</title>
        <authorList>
            <person name="Anantharaman K."/>
            <person name="Brown C.T."/>
            <person name="Hug L.A."/>
            <person name="Sharon I."/>
            <person name="Castelle C.J."/>
            <person name="Probst A.J."/>
            <person name="Thomas B.C."/>
            <person name="Singh A."/>
            <person name="Wilkins M.J."/>
            <person name="Karaoz U."/>
            <person name="Brodie E.L."/>
            <person name="Williams K.H."/>
            <person name="Hubbard S.S."/>
            <person name="Banfield J.F."/>
        </authorList>
    </citation>
    <scope>NUCLEOTIDE SEQUENCE [LARGE SCALE GENOMIC DNA]</scope>
</reference>
<proteinExistence type="predicted"/>
<gene>
    <name evidence="1" type="ORF">A2997_00910</name>
</gene>
<dbReference type="EMBL" id="MFUQ01000005">
    <property type="protein sequence ID" value="OGI83992.1"/>
    <property type="molecule type" value="Genomic_DNA"/>
</dbReference>
<sequence>MEKTFLIFVVAFLVMMSACKKDVIVDDGPYSCMTSYKTTIAGDYVGQILDSCLAITDNGYVRTDTEIWFPAFHVSNVGKKDSLEVQVTISAGGLILPDDTTFFSVIWRVDSGICVRRGWVMQL</sequence>
<organism evidence="1 2">
    <name type="scientific">Candidatus Nomurabacteria bacterium RIFCSPLOWO2_01_FULL_36_10b</name>
    <dbReference type="NCBI Taxonomy" id="1801766"/>
    <lineage>
        <taxon>Bacteria</taxon>
        <taxon>Candidatus Nomuraibacteriota</taxon>
    </lineage>
</organism>
<dbReference type="STRING" id="1801766.A2997_00910"/>
<comment type="caution">
    <text evidence="1">The sequence shown here is derived from an EMBL/GenBank/DDBJ whole genome shotgun (WGS) entry which is preliminary data.</text>
</comment>